<evidence type="ECO:0000256" key="7">
    <source>
        <dbReference type="RuleBase" id="RU365085"/>
    </source>
</evidence>
<keyword evidence="4 7" id="KW-0256">Endoplasmic reticulum</keyword>
<evidence type="ECO:0000313" key="9">
    <source>
        <dbReference type="Proteomes" id="UP001632037"/>
    </source>
</evidence>
<comment type="caution">
    <text evidence="8">The sequence shown here is derived from an EMBL/GenBank/DDBJ whole genome shotgun (WGS) entry which is preliminary data.</text>
</comment>
<evidence type="ECO:0000256" key="1">
    <source>
        <dbReference type="ARBA" id="ARBA00004477"/>
    </source>
</evidence>
<keyword evidence="9" id="KW-1185">Reference proteome</keyword>
<comment type="subcellular location">
    <subcellularLocation>
        <location evidence="1 7">Endoplasmic reticulum membrane</location>
        <topology evidence="1 7">Multi-pass membrane protein</topology>
    </subcellularLocation>
</comment>
<sequence>MFKYQKWLAAFVVLLAVWLLLLRYVTDHVRDPHVLQVVMALPMYAIVSFGAYSLAVIALSVMAVQDFPEASKELDRQVVEAKADLAKKGFKF</sequence>
<accession>A0ABD3FAB2</accession>
<dbReference type="Proteomes" id="UP001632037">
    <property type="component" value="Unassembled WGS sequence"/>
</dbReference>
<comment type="caution">
    <text evidence="7">Lacks conserved residue(s) required for the propagation of feature annotation.</text>
</comment>
<proteinExistence type="inferred from homology"/>
<dbReference type="InterPro" id="IPR013174">
    <property type="entry name" value="DPM3"/>
</dbReference>
<organism evidence="8 9">
    <name type="scientific">Phytophthora oleae</name>
    <dbReference type="NCBI Taxonomy" id="2107226"/>
    <lineage>
        <taxon>Eukaryota</taxon>
        <taxon>Sar</taxon>
        <taxon>Stramenopiles</taxon>
        <taxon>Oomycota</taxon>
        <taxon>Peronosporomycetes</taxon>
        <taxon>Peronosporales</taxon>
        <taxon>Peronosporaceae</taxon>
        <taxon>Phytophthora</taxon>
    </lineage>
</organism>
<comment type="similarity">
    <text evidence="2 7">Belongs to the DPM3 family.</text>
</comment>
<name>A0ABD3FAB2_9STRA</name>
<evidence type="ECO:0000313" key="8">
    <source>
        <dbReference type="EMBL" id="KAL3663224.1"/>
    </source>
</evidence>
<dbReference type="PANTHER" id="PTHR16433:SF0">
    <property type="entry name" value="DOLICHOL-PHOSPHATE MANNOSYLTRANSFERASE SUBUNIT 3"/>
    <property type="match status" value="1"/>
</dbReference>
<evidence type="ECO:0000256" key="4">
    <source>
        <dbReference type="ARBA" id="ARBA00022824"/>
    </source>
</evidence>
<comment type="function">
    <text evidence="7">Stabilizer subunit of the dolichol-phosphate mannose (DPM) synthase complex; tethers catalytic subunit to the ER.</text>
</comment>
<keyword evidence="5 7" id="KW-1133">Transmembrane helix</keyword>
<dbReference type="PANTHER" id="PTHR16433">
    <property type="entry name" value="DOLICHOL-PHOSPHATE MANNOSYLTRANSFERASE SUBUNIT 3"/>
    <property type="match status" value="1"/>
</dbReference>
<evidence type="ECO:0000256" key="6">
    <source>
        <dbReference type="ARBA" id="ARBA00023136"/>
    </source>
</evidence>
<dbReference type="AlphaFoldDB" id="A0ABD3FAB2"/>
<protein>
    <recommendedName>
        <fullName evidence="7">Dolichol-phosphate mannosyltransferase subunit 3</fullName>
    </recommendedName>
</protein>
<comment type="pathway">
    <text evidence="7">Protein modification; protein glycosylation.</text>
</comment>
<gene>
    <name evidence="8" type="ORF">V7S43_011633</name>
</gene>
<reference evidence="8 9" key="1">
    <citation type="submission" date="2024-09" db="EMBL/GenBank/DDBJ databases">
        <title>Genome sequencing and assembly of Phytophthora oleae, isolate VK10A, causative agent of rot of olive drupes.</title>
        <authorList>
            <person name="Conti Taguali S."/>
            <person name="Riolo M."/>
            <person name="La Spada F."/>
            <person name="Cacciola S.O."/>
            <person name="Dionisio G."/>
        </authorList>
    </citation>
    <scope>NUCLEOTIDE SEQUENCE [LARGE SCALE GENOMIC DNA]</scope>
    <source>
        <strain evidence="8 9">VK10A</strain>
    </source>
</reference>
<dbReference type="GO" id="GO:0005789">
    <property type="term" value="C:endoplasmic reticulum membrane"/>
    <property type="evidence" value="ECO:0007669"/>
    <property type="project" value="UniProtKB-SubCell"/>
</dbReference>
<dbReference type="Pfam" id="PF08285">
    <property type="entry name" value="DPM3"/>
    <property type="match status" value="1"/>
</dbReference>
<keyword evidence="6 7" id="KW-0472">Membrane</keyword>
<feature type="transmembrane region" description="Helical" evidence="7">
    <location>
        <begin position="43"/>
        <end position="64"/>
    </location>
</feature>
<comment type="subunit">
    <text evidence="7">Component of the dolichol-phosphate mannose (DPM) synthase complex.</text>
</comment>
<evidence type="ECO:0000256" key="2">
    <source>
        <dbReference type="ARBA" id="ARBA00010430"/>
    </source>
</evidence>
<dbReference type="EMBL" id="JBIMZQ010000028">
    <property type="protein sequence ID" value="KAL3663224.1"/>
    <property type="molecule type" value="Genomic_DNA"/>
</dbReference>
<keyword evidence="3 7" id="KW-0812">Transmembrane</keyword>
<evidence type="ECO:0000256" key="3">
    <source>
        <dbReference type="ARBA" id="ARBA00022692"/>
    </source>
</evidence>
<evidence type="ECO:0000256" key="5">
    <source>
        <dbReference type="ARBA" id="ARBA00022989"/>
    </source>
</evidence>